<feature type="domain" description="Lipoyl-binding" evidence="5">
    <location>
        <begin position="21"/>
        <end position="103"/>
    </location>
</feature>
<dbReference type="InterPro" id="IPR011053">
    <property type="entry name" value="Single_hybrid_motif"/>
</dbReference>
<dbReference type="PANTHER" id="PTHR11715">
    <property type="entry name" value="GLYCINE CLEAVAGE SYSTEM H PROTEIN"/>
    <property type="match status" value="1"/>
</dbReference>
<evidence type="ECO:0000313" key="6">
    <source>
        <dbReference type="EMBL" id="TET60227.1"/>
    </source>
</evidence>
<dbReference type="SUPFAM" id="SSF51230">
    <property type="entry name" value="Single hybrid motif"/>
    <property type="match status" value="1"/>
</dbReference>
<dbReference type="Proteomes" id="UP000319130">
    <property type="component" value="Unassembled WGS sequence"/>
</dbReference>
<feature type="modified residue" description="N6-lipoyllysine" evidence="3 4">
    <location>
        <position position="62"/>
    </location>
</feature>
<gene>
    <name evidence="3 6" type="primary">gcvH</name>
    <name evidence="6" type="ORF">E3J48_06930</name>
</gene>
<dbReference type="NCBIfam" id="TIGR00527">
    <property type="entry name" value="gcvH"/>
    <property type="match status" value="1"/>
</dbReference>
<reference evidence="6 7" key="1">
    <citation type="submission" date="2019-03" db="EMBL/GenBank/DDBJ databases">
        <title>Metabolic potential of uncultured bacteria and archaea associated with petroleum seepage in deep-sea sediments.</title>
        <authorList>
            <person name="Dong X."/>
            <person name="Hubert C."/>
        </authorList>
    </citation>
    <scope>NUCLEOTIDE SEQUENCE [LARGE SCALE GENOMIC DNA]</scope>
    <source>
        <strain evidence="6">E29_bin52</strain>
    </source>
</reference>
<organism evidence="6 7">
    <name type="scientific">Aerophobetes bacterium</name>
    <dbReference type="NCBI Taxonomy" id="2030807"/>
    <lineage>
        <taxon>Bacteria</taxon>
        <taxon>Candidatus Aerophobota</taxon>
    </lineage>
</organism>
<dbReference type="CDD" id="cd06848">
    <property type="entry name" value="GCS_H"/>
    <property type="match status" value="1"/>
</dbReference>
<dbReference type="NCBIfam" id="NF002270">
    <property type="entry name" value="PRK01202.1"/>
    <property type="match status" value="1"/>
</dbReference>
<dbReference type="Gene3D" id="2.40.50.100">
    <property type="match status" value="1"/>
</dbReference>
<dbReference type="InterPro" id="IPR033753">
    <property type="entry name" value="GCV_H/Fam206"/>
</dbReference>
<evidence type="ECO:0000256" key="4">
    <source>
        <dbReference type="PIRSR" id="PIRSR617453-50"/>
    </source>
</evidence>
<comment type="subunit">
    <text evidence="3">The glycine cleavage system is composed of four proteins: P, T, L and H.</text>
</comment>
<accession>A0A523VZM4</accession>
<name>A0A523VZM4_UNCAE</name>
<protein>
    <recommendedName>
        <fullName evidence="3">Glycine cleavage system H protein</fullName>
    </recommendedName>
</protein>
<proteinExistence type="inferred from homology"/>
<comment type="similarity">
    <text evidence="1 3">Belongs to the GcvH family.</text>
</comment>
<dbReference type="HAMAP" id="MF_00272">
    <property type="entry name" value="GcvH"/>
    <property type="match status" value="1"/>
</dbReference>
<keyword evidence="2 3" id="KW-0450">Lipoyl</keyword>
<dbReference type="InterPro" id="IPR002930">
    <property type="entry name" value="GCV_H"/>
</dbReference>
<evidence type="ECO:0000256" key="2">
    <source>
        <dbReference type="ARBA" id="ARBA00022823"/>
    </source>
</evidence>
<dbReference type="Pfam" id="PF01597">
    <property type="entry name" value="GCV_H"/>
    <property type="match status" value="1"/>
</dbReference>
<evidence type="ECO:0000256" key="3">
    <source>
        <dbReference type="HAMAP-Rule" id="MF_00272"/>
    </source>
</evidence>
<dbReference type="InterPro" id="IPR017453">
    <property type="entry name" value="GCV_H_sub"/>
</dbReference>
<comment type="cofactor">
    <cofactor evidence="3">
        <name>(R)-lipoate</name>
        <dbReference type="ChEBI" id="CHEBI:83088"/>
    </cofactor>
    <text evidence="3">Binds 1 lipoyl cofactor covalently.</text>
</comment>
<dbReference type="GO" id="GO:0009249">
    <property type="term" value="P:protein lipoylation"/>
    <property type="evidence" value="ECO:0007669"/>
    <property type="project" value="TreeGrafter"/>
</dbReference>
<dbReference type="PROSITE" id="PS50968">
    <property type="entry name" value="BIOTINYL_LIPOYL"/>
    <property type="match status" value="1"/>
</dbReference>
<dbReference type="AlphaFoldDB" id="A0A523VZM4"/>
<dbReference type="EMBL" id="SOIZ01000313">
    <property type="protein sequence ID" value="TET60227.1"/>
    <property type="molecule type" value="Genomic_DNA"/>
</dbReference>
<dbReference type="GO" id="GO:0019464">
    <property type="term" value="P:glycine decarboxylation via glycine cleavage system"/>
    <property type="evidence" value="ECO:0007669"/>
    <property type="project" value="UniProtKB-UniRule"/>
</dbReference>
<evidence type="ECO:0000256" key="1">
    <source>
        <dbReference type="ARBA" id="ARBA00009249"/>
    </source>
</evidence>
<dbReference type="PANTHER" id="PTHR11715:SF3">
    <property type="entry name" value="GLYCINE CLEAVAGE SYSTEM H PROTEIN-RELATED"/>
    <property type="match status" value="1"/>
</dbReference>
<evidence type="ECO:0000313" key="7">
    <source>
        <dbReference type="Proteomes" id="UP000319130"/>
    </source>
</evidence>
<sequence length="127" mass="14347">MYPKELRYGKTHEWLRQEGEEATVGITDYAQDQINDVVFVELPQLETGLEVGKEFAVIESVKAAFDIYAPVSGKVIGINEELANNPGLVNSDPYGAGWLVKIKLNKLEELDKLLSADEYERFLEKEK</sequence>
<evidence type="ECO:0000259" key="5">
    <source>
        <dbReference type="PROSITE" id="PS50968"/>
    </source>
</evidence>
<comment type="function">
    <text evidence="3">The glycine cleavage system catalyzes the degradation of glycine. The H protein shuttles the methylamine group of glycine from the P protein to the T protein.</text>
</comment>
<dbReference type="GO" id="GO:0005960">
    <property type="term" value="C:glycine cleavage complex"/>
    <property type="evidence" value="ECO:0007669"/>
    <property type="project" value="InterPro"/>
</dbReference>
<comment type="caution">
    <text evidence="6">The sequence shown here is derived from an EMBL/GenBank/DDBJ whole genome shotgun (WGS) entry which is preliminary data.</text>
</comment>
<dbReference type="InterPro" id="IPR000089">
    <property type="entry name" value="Biotin_lipoyl"/>
</dbReference>
<dbReference type="GO" id="GO:0005829">
    <property type="term" value="C:cytosol"/>
    <property type="evidence" value="ECO:0007669"/>
    <property type="project" value="TreeGrafter"/>
</dbReference>